<feature type="compositionally biased region" description="Basic and acidic residues" evidence="1">
    <location>
        <begin position="7"/>
        <end position="31"/>
    </location>
</feature>
<organism evidence="2 3">
    <name type="scientific">Ceraceosorus bombacis</name>
    <dbReference type="NCBI Taxonomy" id="401625"/>
    <lineage>
        <taxon>Eukaryota</taxon>
        <taxon>Fungi</taxon>
        <taxon>Dikarya</taxon>
        <taxon>Basidiomycota</taxon>
        <taxon>Ustilaginomycotina</taxon>
        <taxon>Exobasidiomycetes</taxon>
        <taxon>Ceraceosorales</taxon>
        <taxon>Ceraceosoraceae</taxon>
        <taxon>Ceraceosorus</taxon>
    </lineage>
</organism>
<reference evidence="2 3" key="1">
    <citation type="submission" date="2014-09" db="EMBL/GenBank/DDBJ databases">
        <authorList>
            <person name="Magalhaes I.L.F."/>
            <person name="Oliveira U."/>
            <person name="Santos F.R."/>
            <person name="Vidigal T.H.D.A."/>
            <person name="Brescovit A.D."/>
            <person name="Santos A.J."/>
        </authorList>
    </citation>
    <scope>NUCLEOTIDE SEQUENCE [LARGE SCALE GENOMIC DNA]</scope>
</reference>
<dbReference type="GO" id="GO:0005684">
    <property type="term" value="C:U2-type spliceosomal complex"/>
    <property type="evidence" value="ECO:0007669"/>
    <property type="project" value="TreeGrafter"/>
</dbReference>
<dbReference type="STRING" id="401625.A0A0P1B9H6"/>
<dbReference type="AlphaFoldDB" id="A0A0P1B9H6"/>
<feature type="region of interest" description="Disordered" evidence="1">
    <location>
        <begin position="181"/>
        <end position="201"/>
    </location>
</feature>
<dbReference type="EMBL" id="CCYA01000149">
    <property type="protein sequence ID" value="CEH12348.1"/>
    <property type="molecule type" value="Genomic_DNA"/>
</dbReference>
<keyword evidence="3" id="KW-1185">Reference proteome</keyword>
<protein>
    <submittedName>
        <fullName evidence="2">Uncharacterized conserved protein</fullName>
    </submittedName>
</protein>
<dbReference type="OrthoDB" id="10261348at2759"/>
<evidence type="ECO:0000313" key="2">
    <source>
        <dbReference type="EMBL" id="CEH12348.1"/>
    </source>
</evidence>
<dbReference type="Pfam" id="PF08315">
    <property type="entry name" value="cwf18"/>
    <property type="match status" value="1"/>
</dbReference>
<dbReference type="Proteomes" id="UP000054845">
    <property type="component" value="Unassembled WGS sequence"/>
</dbReference>
<proteinExistence type="predicted"/>
<dbReference type="GO" id="GO:0071014">
    <property type="term" value="C:post-mRNA release spliceosomal complex"/>
    <property type="evidence" value="ECO:0007669"/>
    <property type="project" value="TreeGrafter"/>
</dbReference>
<sequence length="201" mass="22225">MEAASQARKERLEALKKRRYGGDAESSEKAKLGGAEGTSSAEGDQAEDLQQITTARLVRSFRNYDRETGGLKKFKYDERPRETVEEEVKGVQEAILAMDELKRKEELDLTNIAPRKPNWDLKRDMEKRLAKLERRDKEARLILIRQRLQAAQGGVDSVSGKSVSAAAANAQLRAAEAELAAGVIGNGVQPDDVEGLDSDEE</sequence>
<feature type="compositionally biased region" description="Acidic residues" evidence="1">
    <location>
        <begin position="191"/>
        <end position="201"/>
    </location>
</feature>
<dbReference type="InterPro" id="IPR013169">
    <property type="entry name" value="mRNA_splic_Cwf18-like"/>
</dbReference>
<dbReference type="PANTHER" id="PTHR31551">
    <property type="entry name" value="PRE-MRNA-SPLICING FACTOR CWF18"/>
    <property type="match status" value="1"/>
</dbReference>
<name>A0A0P1B9H6_9BASI</name>
<feature type="region of interest" description="Disordered" evidence="1">
    <location>
        <begin position="1"/>
        <end position="49"/>
    </location>
</feature>
<accession>A0A0P1B9H6</accession>
<dbReference type="PANTHER" id="PTHR31551:SF1">
    <property type="entry name" value="COILED-COIL DOMAIN-CONTAINING PROTEIN 12"/>
    <property type="match status" value="1"/>
</dbReference>
<evidence type="ECO:0000256" key="1">
    <source>
        <dbReference type="SAM" id="MobiDB-lite"/>
    </source>
</evidence>
<feature type="compositionally biased region" description="Polar residues" evidence="1">
    <location>
        <begin position="37"/>
        <end position="49"/>
    </location>
</feature>
<evidence type="ECO:0000313" key="3">
    <source>
        <dbReference type="Proteomes" id="UP000054845"/>
    </source>
</evidence>